<comment type="caution">
    <text evidence="1">The sequence shown here is derived from an EMBL/GenBank/DDBJ whole genome shotgun (WGS) entry which is preliminary data.</text>
</comment>
<organism evidence="1">
    <name type="scientific">marine sediment metagenome</name>
    <dbReference type="NCBI Taxonomy" id="412755"/>
    <lineage>
        <taxon>unclassified sequences</taxon>
        <taxon>metagenomes</taxon>
        <taxon>ecological metagenomes</taxon>
    </lineage>
</organism>
<dbReference type="AlphaFoldDB" id="X1N6E1"/>
<accession>X1N6E1</accession>
<feature type="non-terminal residue" evidence="1">
    <location>
        <position position="47"/>
    </location>
</feature>
<gene>
    <name evidence="1" type="ORF">S06H3_35367</name>
</gene>
<evidence type="ECO:0000313" key="1">
    <source>
        <dbReference type="EMBL" id="GAI22415.1"/>
    </source>
</evidence>
<name>X1N6E1_9ZZZZ</name>
<proteinExistence type="predicted"/>
<reference evidence="1" key="1">
    <citation type="journal article" date="2014" name="Front. Microbiol.">
        <title>High frequency of phylogenetically diverse reductive dehalogenase-homologous genes in deep subseafloor sedimentary metagenomes.</title>
        <authorList>
            <person name="Kawai M."/>
            <person name="Futagami T."/>
            <person name="Toyoda A."/>
            <person name="Takaki Y."/>
            <person name="Nishi S."/>
            <person name="Hori S."/>
            <person name="Arai W."/>
            <person name="Tsubouchi T."/>
            <person name="Morono Y."/>
            <person name="Uchiyama I."/>
            <person name="Ito T."/>
            <person name="Fujiyama A."/>
            <person name="Inagaki F."/>
            <person name="Takami H."/>
        </authorList>
    </citation>
    <scope>NUCLEOTIDE SEQUENCE</scope>
    <source>
        <strain evidence="1">Expedition CK06-06</strain>
    </source>
</reference>
<protein>
    <submittedName>
        <fullName evidence="1">Uncharacterized protein</fullName>
    </submittedName>
</protein>
<dbReference type="EMBL" id="BARV01021332">
    <property type="protein sequence ID" value="GAI22415.1"/>
    <property type="molecule type" value="Genomic_DNA"/>
</dbReference>
<sequence length="47" mass="5040">MFEDEAILGERNLESAGGEPIFEVVAGDEDEEGILTISETFPADILA</sequence>